<protein>
    <submittedName>
        <fullName evidence="2">Uncharacterized protein</fullName>
    </submittedName>
</protein>
<organism evidence="2 3">
    <name type="scientific">Peronospora destructor</name>
    <dbReference type="NCBI Taxonomy" id="86335"/>
    <lineage>
        <taxon>Eukaryota</taxon>
        <taxon>Sar</taxon>
        <taxon>Stramenopiles</taxon>
        <taxon>Oomycota</taxon>
        <taxon>Peronosporomycetes</taxon>
        <taxon>Peronosporales</taxon>
        <taxon>Peronosporaceae</taxon>
        <taxon>Peronospora</taxon>
    </lineage>
</organism>
<evidence type="ECO:0000313" key="3">
    <source>
        <dbReference type="Proteomes" id="UP001162029"/>
    </source>
</evidence>
<dbReference type="EMBL" id="CANTFM010000425">
    <property type="protein sequence ID" value="CAI5721688.1"/>
    <property type="molecule type" value="Genomic_DNA"/>
</dbReference>
<dbReference type="Proteomes" id="UP001162029">
    <property type="component" value="Unassembled WGS sequence"/>
</dbReference>
<evidence type="ECO:0000313" key="2">
    <source>
        <dbReference type="EMBL" id="CAI5721688.1"/>
    </source>
</evidence>
<name>A0AAV0TIP0_9STRA</name>
<accession>A0AAV0TIP0</accession>
<dbReference type="AlphaFoldDB" id="A0AAV0TIP0"/>
<sequence length="202" mass="22782">MSSQPPPTDHLLVLPENQGFLKRDTSNNEFVPTTASDAGIRDTVVESQPDDIVQVQEQDPGERHQLQPLSSALVLPTEADKTKEPESKTPGISPIDSGNPTAKVVHEICATEHEDLRRKTEVLTTSLQRIKRDNMDVTHQQRQLKESRSELCHLLQIEAQLKEYEKRSVESLEVEFQMLQQEVASLSDPVEAARQEEIDWVA</sequence>
<feature type="region of interest" description="Disordered" evidence="1">
    <location>
        <begin position="57"/>
        <end position="100"/>
    </location>
</feature>
<keyword evidence="3" id="KW-1185">Reference proteome</keyword>
<proteinExistence type="predicted"/>
<comment type="caution">
    <text evidence="2">The sequence shown here is derived from an EMBL/GenBank/DDBJ whole genome shotgun (WGS) entry which is preliminary data.</text>
</comment>
<gene>
    <name evidence="2" type="ORF">PDE001_LOCUS2512</name>
</gene>
<feature type="compositionally biased region" description="Basic and acidic residues" evidence="1">
    <location>
        <begin position="78"/>
        <end position="87"/>
    </location>
</feature>
<reference evidence="2" key="1">
    <citation type="submission" date="2022-12" db="EMBL/GenBank/DDBJ databases">
        <authorList>
            <person name="Webb A."/>
        </authorList>
    </citation>
    <scope>NUCLEOTIDE SEQUENCE</scope>
    <source>
        <strain evidence="2">Pd1</strain>
    </source>
</reference>
<evidence type="ECO:0000256" key="1">
    <source>
        <dbReference type="SAM" id="MobiDB-lite"/>
    </source>
</evidence>